<dbReference type="Proteomes" id="UP000008854">
    <property type="component" value="Unassembled WGS sequence"/>
</dbReference>
<reference evidence="1" key="1">
    <citation type="journal article" date="2012" name="PLoS Negl. Trop. Dis.">
        <title>A systematically improved high quality genome and transcriptome of the human blood fluke Schistosoma mansoni.</title>
        <authorList>
            <person name="Protasio A.V."/>
            <person name="Tsai I.J."/>
            <person name="Babbage A."/>
            <person name="Nichol S."/>
            <person name="Hunt M."/>
            <person name="Aslett M.A."/>
            <person name="De Silva N."/>
            <person name="Velarde G.S."/>
            <person name="Anderson T.J."/>
            <person name="Clark R.C."/>
            <person name="Davidson C."/>
            <person name="Dillon G.P."/>
            <person name="Holroyd N.E."/>
            <person name="LoVerde P.T."/>
            <person name="Lloyd C."/>
            <person name="McQuillan J."/>
            <person name="Oliveira G."/>
            <person name="Otto T.D."/>
            <person name="Parker-Manuel S.J."/>
            <person name="Quail M.A."/>
            <person name="Wilson R.A."/>
            <person name="Zerlotini A."/>
            <person name="Dunne D.W."/>
            <person name="Berriman M."/>
        </authorList>
    </citation>
    <scope>NUCLEOTIDE SEQUENCE [LARGE SCALE GENOMIC DNA]</scope>
    <source>
        <strain evidence="1">Puerto Rican</strain>
    </source>
</reference>
<dbReference type="WBParaSite" id="Smp_165600.1">
    <property type="protein sequence ID" value="Smp_165600.1"/>
    <property type="gene ID" value="Smp_165600"/>
</dbReference>
<proteinExistence type="predicted"/>
<name>A0A3Q0KS07_SCHMA</name>
<protein>
    <submittedName>
        <fullName evidence="2">Ig-like domain-containing protein</fullName>
    </submittedName>
</protein>
<organism evidence="1 2">
    <name type="scientific">Schistosoma mansoni</name>
    <name type="common">Blood fluke</name>
    <dbReference type="NCBI Taxonomy" id="6183"/>
    <lineage>
        <taxon>Eukaryota</taxon>
        <taxon>Metazoa</taxon>
        <taxon>Spiralia</taxon>
        <taxon>Lophotrochozoa</taxon>
        <taxon>Platyhelminthes</taxon>
        <taxon>Trematoda</taxon>
        <taxon>Digenea</taxon>
        <taxon>Strigeidida</taxon>
        <taxon>Schistosomatoidea</taxon>
        <taxon>Schistosomatidae</taxon>
        <taxon>Schistosoma</taxon>
    </lineage>
</organism>
<keyword evidence="1" id="KW-1185">Reference proteome</keyword>
<reference evidence="2" key="2">
    <citation type="submission" date="2018-12" db="UniProtKB">
        <authorList>
            <consortium name="WormBaseParasite"/>
        </authorList>
    </citation>
    <scope>IDENTIFICATION</scope>
    <source>
        <strain evidence="2">Puerto Rican</strain>
    </source>
</reference>
<evidence type="ECO:0000313" key="2">
    <source>
        <dbReference type="WBParaSite" id="Smp_165600.1"/>
    </source>
</evidence>
<accession>A0A3Q0KS07</accession>
<evidence type="ECO:0000313" key="1">
    <source>
        <dbReference type="Proteomes" id="UP000008854"/>
    </source>
</evidence>
<dbReference type="InParanoid" id="A0A3Q0KS07"/>
<sequence length="120" mass="13467">MTGVIQPNGKISLYFDNIPAEVDESECISKINATLSCSFQGFIDHEIPVPAKWIKSGTLVEYEVIGTLSFHRNLFETCQRATTTKMTCTWCEKGDKCLESNDEDTHELKVNDCRVEVGIC</sequence>
<dbReference type="AlphaFoldDB" id="A0A3Q0KS07"/>